<feature type="coiled-coil region" evidence="1">
    <location>
        <begin position="1376"/>
        <end position="1403"/>
    </location>
</feature>
<dbReference type="GO" id="GO:0005794">
    <property type="term" value="C:Golgi apparatus"/>
    <property type="evidence" value="ECO:0007669"/>
    <property type="project" value="TreeGrafter"/>
</dbReference>
<feature type="domain" description="Olduvai" evidence="3">
    <location>
        <begin position="1714"/>
        <end position="1805"/>
    </location>
</feature>
<dbReference type="PANTHER" id="PTHR46501">
    <property type="entry name" value="MYOMEGALIN"/>
    <property type="match status" value="1"/>
</dbReference>
<evidence type="ECO:0000256" key="2">
    <source>
        <dbReference type="SAM" id="MobiDB-lite"/>
    </source>
</evidence>
<name>A0A4W2I3L1_BOBOX</name>
<dbReference type="GO" id="GO:0005813">
    <property type="term" value="C:centrosome"/>
    <property type="evidence" value="ECO:0007669"/>
    <property type="project" value="TreeGrafter"/>
</dbReference>
<feature type="region of interest" description="Disordered" evidence="2">
    <location>
        <begin position="1927"/>
        <end position="1949"/>
    </location>
</feature>
<dbReference type="Pfam" id="PF18615">
    <property type="entry name" value="SMYLE_N"/>
    <property type="match status" value="1"/>
</dbReference>
<evidence type="ECO:0000256" key="1">
    <source>
        <dbReference type="SAM" id="Coils"/>
    </source>
</evidence>
<dbReference type="InterPro" id="IPR056273">
    <property type="entry name" value="CDK5RAP2_MYOME_CC"/>
</dbReference>
<feature type="region of interest" description="Disordered" evidence="2">
    <location>
        <begin position="1443"/>
        <end position="1464"/>
    </location>
</feature>
<dbReference type="Ensembl" id="ENSBIXT00005031952.1">
    <property type="protein sequence ID" value="ENSBIXP00005039968.1"/>
    <property type="gene ID" value="ENSBIXG00005022871.1"/>
</dbReference>
<sequence length="2460" mass="276367">MKEICRICARELCGNQRRWIFHTASKLNLQVLLSHVLGKDVSRDGKAEFACSKCAFMLDRIYRFDTVIARIEALSIERLQKLLLEKDRLKFCIASMYRKNNDDPGAETKAGNGTVDISGLPDVRYSALLQEDFAYSGFECWVENEDQIQEHSCHASEGPGNRPRRCRGCAALRVADSDYEAICKVPRKVAKSISCGPSTRWSTSICTEEPALSEVGPPDLPNAKVPPDGESMEEGTPGSSVESLDASIQASPPQPKDEEPERSAKELAKCDCCSDEQAPQHTCNHKLELALSMIKGLDYKPIQSPRGSKLPIPVKSNPSGTRPGHIMTDGVSSGFLNRSLKPLYKTPVSYPLEISDLQELWDDLCEDYLPLRVQPMTEDLLKQQKLNSNETGTTQQSVSDSHLAELQEKIQQTETTNKMLQEKLNEMSYELKSVQESSQKQDDTIQNLKETLKSRESETEELYQVIEGQNDTMAKLREMLHQSQLKQLHNSEGTSPAQQQVALLDLQSALFCSQLEIQKLQRAVRQKERQLADARRCVRFVEAAAQEREQQKEASWKHNQELQKALQQLQGELQSKSQQLHTLEAEKYNEIRTQEQHIQHLHYSLSHKEQLLQEFRELLQYRNNSDKTLEANEMLLEKLRQRIQDRDVALERAIDEKFSSLEEKEKELRQLHLAMRERDHDLERLRGILSANEATMQSMESLLRSKGLEVEQLSATCQNLQWLKEEMETKFSRWQKEQESIIQQLQTSLHDRNKEVEDLTATLLCKLGPGQTEIVEELCQRLQQKERMLQDLLSDRNKQAVEYEMEIQGLLQSMSTREQESHAAAEKMVQALMERNSELQALRQYLGGKDFMMSQAPLSNRPAEVTSISPHLGEQTDQGSVHIPSRDDSTSLTAKGDASVPRSSLGEVDTVAGLEKELSNAKEELELMAKKERESRMELSALQSMVAVQEQELQVQAADMESLTRTIQIKEDLIKDLQMQLVDPEDIPAMERLTQEVLLLREKVASVESQGQETSGNRRQQLLLMLEGLVDERSRLNEALQAERQLYSSLVKFHAHPESSERDRTLQVELEGAQVIRNRLEEVLGRSLERLSRLETLAAIGGTAAGDDTEDASTEFTDSIEEEAAHNSHQQLIKVALEKSRAAVETQNVSPAPPTLTGGDGNRGLQEEMLHLRAEIHRHLEEKRKAEGELKELKAQIEEAGFSSVAHIRNTMLSLCLENAELKEQMGEAMSDGWEIEEDKEKGEAMVETVVAKGVLNENSLQAEFRKVQGKLKNARNIISLLKEQLVLSSKEGTSKLNPELLVHLAKEINRMNTELVYSPGKHQCLEEEGVTTRPCPRPQSLDLGAALTVDAHQLDNQPQTHDPGPQSEFSFSGSTKHLRSQLAQCKQRYQDLQEKLLISEATVFAQANQLEKYRVMFTGGSSVKQDSKQVQVDLQDLGYETCGRSENEAEREESTSPECEEHDSLRETVLMEGLCSKQGHLDSTMTSPPGKKPLESQPGKQEELRAYGKSEDISVLRKDIKDLKAQLQNANKVIQNLKSRVRSLSVTSDYSSSLERPRKLKAVGALEGTSPHSVTDEDEGWLSDGTGAFYPPGLQAKKDLESLIQRVSQLEAQLPKTGTEGKLAEELRSASWPGKYDSLIQDQARELSYLRQKIREGRGICYLLTQHSKDTVKSFEDLLRSNDIDYYLGQSFREHLAQGSQLTERLTSKLSTKDHKSEKDQAGLEPLALRLSRELQEKEKVIEVLQAKLDARSLTPCSSHALSDSQRSPSSSSFLSDELEACSDMDIASEYTHYEEKKASPGHSGVTSVHPASPATLPTNHTEARSSHYLNPPQPLCPPRGTTDLGRILEPGYLGSSGQWDVMRPQKGSISGDLSSGSSMYQLNSKPTGADLLEEHLGEIRNLRQRLEESICINDRLREQLENRLSSTARESGSTSNFYSPGLESTPQLSNENRVLREENHRLQAQLSHVSREHSQETECLREALLTSRSRLQELEMELEHQKVDRQQLLEDLKEKQQEILHFQEERLSLQEKDSRLQRKLALLQQQCEEKQQLFQSLQSELQIYEALYGDSKKTLKAYTWDACHQVPLSSDLSHLVAEIRALRGQLEQSIQVNNCLRLQLEQQLDGGASKAGLSSSSVNQKFPTNTDPGNKQPFFQDSVASPPVRDVGMNSPVLVFPSSSSAAPGPETTTFSRTNELGLDASPVMKNPPKLEGDATDGSFANKHGRHVIGHIDDYSALREQIGEGRLLVKKIASLVRPTCSFSGLEAPGIEPQGCPWLLPLSQVMGSEGIQELRSSATALHHRLEESASLLTMFWRAALPSSPGPVLVDKVGESMKKELLELRTKLSKQESLLQSTSERLKTANQQKESMEQFIFSQLTRTHDVLKKARTNLEKTSYKTASVKPYSCPSKGEIPKGPAMHSSPVTLAFQETCKKRSHQRSLKQQEGWACAPSSQLPVC</sequence>
<dbReference type="Proteomes" id="UP000429181">
    <property type="component" value="Chromosome 3"/>
</dbReference>
<feature type="region of interest" description="Disordered" evidence="2">
    <location>
        <begin position="1757"/>
        <end position="1777"/>
    </location>
</feature>
<keyword evidence="1" id="KW-0175">Coiled coil</keyword>
<dbReference type="Pfam" id="PF06758">
    <property type="entry name" value="Olduvai"/>
    <property type="match status" value="1"/>
</dbReference>
<feature type="coiled-coil region" evidence="1">
    <location>
        <begin position="1162"/>
        <end position="1203"/>
    </location>
</feature>
<feature type="coiled-coil region" evidence="1">
    <location>
        <begin position="517"/>
        <end position="586"/>
    </location>
</feature>
<dbReference type="InterPro" id="IPR052593">
    <property type="entry name" value="MT-associated_AKAP9-binding"/>
</dbReference>
<dbReference type="InterPro" id="IPR010630">
    <property type="entry name" value="Olduvai_dom"/>
</dbReference>
<feature type="coiled-coil region" evidence="1">
    <location>
        <begin position="710"/>
        <end position="795"/>
    </location>
</feature>
<feature type="region of interest" description="Disordered" evidence="2">
    <location>
        <begin position="304"/>
        <end position="324"/>
    </location>
</feature>
<dbReference type="GO" id="GO:0060090">
    <property type="term" value="F:molecular adaptor activity"/>
    <property type="evidence" value="ECO:0007669"/>
    <property type="project" value="TreeGrafter"/>
</dbReference>
<feature type="compositionally biased region" description="Low complexity" evidence="2">
    <location>
        <begin position="1764"/>
        <end position="1777"/>
    </location>
</feature>
<feature type="coiled-coil region" evidence="1">
    <location>
        <begin position="1514"/>
        <end position="1548"/>
    </location>
</feature>
<dbReference type="InterPro" id="IPR040947">
    <property type="entry name" value="SMYLE_N"/>
</dbReference>
<dbReference type="SMART" id="SM01148">
    <property type="entry name" value="DUF1220"/>
    <property type="match status" value="1"/>
</dbReference>
<feature type="compositionally biased region" description="Basic and acidic residues" evidence="2">
    <location>
        <begin position="1444"/>
        <end position="1455"/>
    </location>
</feature>
<feature type="region of interest" description="Disordered" evidence="2">
    <location>
        <begin position="2131"/>
        <end position="2153"/>
    </location>
</feature>
<protein>
    <submittedName>
        <fullName evidence="4">Phosphodiesterase 4D interacting protein</fullName>
    </submittedName>
</protein>
<evidence type="ECO:0000259" key="3">
    <source>
        <dbReference type="PROSITE" id="PS51316"/>
    </source>
</evidence>
<dbReference type="Pfam" id="PF23246">
    <property type="entry name" value="CC_CDK5RAP2"/>
    <property type="match status" value="1"/>
</dbReference>
<dbReference type="GO" id="GO:0007098">
    <property type="term" value="P:centrosome cycle"/>
    <property type="evidence" value="ECO:0007669"/>
    <property type="project" value="TreeGrafter"/>
</dbReference>
<dbReference type="PANTHER" id="PTHR46501:SF2">
    <property type="entry name" value="MYOMEGALIN"/>
    <property type="match status" value="1"/>
</dbReference>
<reference evidence="4 5" key="1">
    <citation type="submission" date="2018-11" db="EMBL/GenBank/DDBJ databases">
        <title>Haplotype-resolved cattle genomes.</title>
        <authorList>
            <person name="Low W.Y."/>
            <person name="Tearle R."/>
            <person name="Bickhart D.M."/>
            <person name="Rosen B.D."/>
            <person name="Koren S."/>
            <person name="Rhie A."/>
            <person name="Hiendleder S."/>
            <person name="Phillippy A.M."/>
            <person name="Smith T.P.L."/>
            <person name="Williams J.L."/>
        </authorList>
    </citation>
    <scope>NUCLEOTIDE SEQUENCE [LARGE SCALE GENOMIC DNA]</scope>
</reference>
<feature type="region of interest" description="Disordered" evidence="2">
    <location>
        <begin position="1480"/>
        <end position="1506"/>
    </location>
</feature>
<feature type="region of interest" description="Disordered" evidence="2">
    <location>
        <begin position="870"/>
        <end position="905"/>
    </location>
</feature>
<feature type="coiled-coil region" evidence="1">
    <location>
        <begin position="1891"/>
        <end position="1921"/>
    </location>
</feature>
<dbReference type="GeneTree" id="ENSGT00950000183190"/>
<feature type="coiled-coil region" evidence="1">
    <location>
        <begin position="2348"/>
        <end position="2375"/>
    </location>
</feature>
<dbReference type="GeneID" id="113888168"/>
<feature type="region of interest" description="Disordered" evidence="2">
    <location>
        <begin position="209"/>
        <end position="263"/>
    </location>
</feature>
<proteinExistence type="predicted"/>
<feature type="coiled-coil region" evidence="1">
    <location>
        <begin position="1954"/>
        <end position="2069"/>
    </location>
</feature>
<evidence type="ECO:0000313" key="5">
    <source>
        <dbReference type="Proteomes" id="UP000429181"/>
    </source>
</evidence>
<dbReference type="RefSeq" id="XP_027391333.1">
    <property type="nucleotide sequence ID" value="XM_027535532.1"/>
</dbReference>
<evidence type="ECO:0000313" key="4">
    <source>
        <dbReference type="Ensembl" id="ENSBIXP00005039968.1"/>
    </source>
</evidence>
<feature type="compositionally biased region" description="Polar residues" evidence="2">
    <location>
        <begin position="237"/>
        <end position="251"/>
    </location>
</feature>
<reference evidence="4" key="2">
    <citation type="submission" date="2025-08" db="UniProtKB">
        <authorList>
            <consortium name="Ensembl"/>
        </authorList>
    </citation>
    <scope>IDENTIFICATION</scope>
</reference>
<feature type="coiled-coil region" evidence="1">
    <location>
        <begin position="403"/>
        <end position="451"/>
    </location>
</feature>
<gene>
    <name evidence="4" type="primary">PDE4DIP</name>
</gene>
<feature type="compositionally biased region" description="Polar residues" evidence="2">
    <location>
        <begin position="2140"/>
        <end position="2153"/>
    </location>
</feature>
<accession>A0A4W2I3L1</accession>
<dbReference type="PROSITE" id="PS51316">
    <property type="entry name" value="ODV"/>
    <property type="match status" value="1"/>
</dbReference>
<dbReference type="GO" id="GO:1903358">
    <property type="term" value="P:regulation of Golgi organization"/>
    <property type="evidence" value="ECO:0007669"/>
    <property type="project" value="TreeGrafter"/>
</dbReference>
<organism evidence="4 5">
    <name type="scientific">Bos indicus x Bos taurus</name>
    <name type="common">Hybrid cattle</name>
    <dbReference type="NCBI Taxonomy" id="30522"/>
    <lineage>
        <taxon>Eukaryota</taxon>
        <taxon>Metazoa</taxon>
        <taxon>Chordata</taxon>
        <taxon>Craniata</taxon>
        <taxon>Vertebrata</taxon>
        <taxon>Euteleostomi</taxon>
        <taxon>Mammalia</taxon>
        <taxon>Eutheria</taxon>
        <taxon>Laurasiatheria</taxon>
        <taxon>Artiodactyla</taxon>
        <taxon>Ruminantia</taxon>
        <taxon>Pecora</taxon>
        <taxon>Bovidae</taxon>
        <taxon>Bovinae</taxon>
        <taxon>Bos</taxon>
    </lineage>
</organism>
<dbReference type="GO" id="GO:0090063">
    <property type="term" value="P:positive regulation of microtubule nucleation"/>
    <property type="evidence" value="ECO:0007669"/>
    <property type="project" value="TreeGrafter"/>
</dbReference>
<feature type="coiled-coil region" evidence="1">
    <location>
        <begin position="911"/>
        <end position="1046"/>
    </location>
</feature>
<dbReference type="CTD" id="9659"/>